<dbReference type="GO" id="GO:0046872">
    <property type="term" value="F:metal ion binding"/>
    <property type="evidence" value="ECO:0007669"/>
    <property type="project" value="UniProtKB-KW"/>
</dbReference>
<dbReference type="InterPro" id="IPR058240">
    <property type="entry name" value="rSAM_sf"/>
</dbReference>
<dbReference type="EMBL" id="AE017285">
    <property type="protein sequence ID" value="AAS97490.1"/>
    <property type="molecule type" value="Genomic_DNA"/>
</dbReference>
<dbReference type="PROSITE" id="PS51332">
    <property type="entry name" value="B12_BINDING"/>
    <property type="match status" value="1"/>
</dbReference>
<dbReference type="OrthoDB" id="9804952at2"/>
<evidence type="ECO:0000256" key="6">
    <source>
        <dbReference type="ARBA" id="ARBA00023004"/>
    </source>
</evidence>
<name>Q726T7_NITV2</name>
<dbReference type="PhylomeDB" id="Q726T7"/>
<dbReference type="InterPro" id="IPR023404">
    <property type="entry name" value="rSAM_horseshoe"/>
</dbReference>
<dbReference type="Pfam" id="PF02310">
    <property type="entry name" value="B12-binding"/>
    <property type="match status" value="1"/>
</dbReference>
<dbReference type="PANTHER" id="PTHR43409">
    <property type="entry name" value="ANAEROBIC MAGNESIUM-PROTOPORPHYRIN IX MONOMETHYL ESTER CYCLASE-RELATED"/>
    <property type="match status" value="1"/>
</dbReference>
<dbReference type="PaxDb" id="882-DVU_3019"/>
<dbReference type="PATRIC" id="fig|882.5.peg.2737"/>
<evidence type="ECO:0000256" key="2">
    <source>
        <dbReference type="ARBA" id="ARBA00022603"/>
    </source>
</evidence>
<reference evidence="10 11" key="1">
    <citation type="journal article" date="2004" name="Nat. Biotechnol.">
        <title>The genome sequence of the anaerobic, sulfate-reducing bacterium Desulfovibrio vulgaris Hildenborough.</title>
        <authorList>
            <person name="Heidelberg J.F."/>
            <person name="Seshadri R."/>
            <person name="Haveman S.A."/>
            <person name="Hemme C.L."/>
            <person name="Paulsen I.T."/>
            <person name="Kolonay J.F."/>
            <person name="Eisen J.A."/>
            <person name="Ward N."/>
            <person name="Methe B."/>
            <person name="Brinkac L.M."/>
            <person name="Daugherty S.C."/>
            <person name="Deboy R.T."/>
            <person name="Dodson R.J."/>
            <person name="Durkin A.S."/>
            <person name="Madupu R."/>
            <person name="Nelson W.C."/>
            <person name="Sullivan S.A."/>
            <person name="Fouts D."/>
            <person name="Haft D.H."/>
            <person name="Selengut J."/>
            <person name="Peterson J.D."/>
            <person name="Davidsen T.M."/>
            <person name="Zafar N."/>
            <person name="Zhou L."/>
            <person name="Radune D."/>
            <person name="Dimitrov G."/>
            <person name="Hance M."/>
            <person name="Tran K."/>
            <person name="Khouri H."/>
            <person name="Gill J."/>
            <person name="Utterback T.R."/>
            <person name="Feldblyum T.V."/>
            <person name="Wall J.D."/>
            <person name="Voordouw G."/>
            <person name="Fraser C.M."/>
        </authorList>
    </citation>
    <scope>NUCLEOTIDE SEQUENCE [LARGE SCALE GENOMIC DNA]</scope>
    <source>
        <strain evidence="11">ATCC 29579 / DSM 644 / NCIMB 8303 / VKM B-1760 / Hildenborough</strain>
    </source>
</reference>
<keyword evidence="11" id="KW-1185">Reference proteome</keyword>
<evidence type="ECO:0000259" key="8">
    <source>
        <dbReference type="PROSITE" id="PS51332"/>
    </source>
</evidence>
<gene>
    <name evidence="10" type="ordered locus">DVU_3019</name>
</gene>
<evidence type="ECO:0000313" key="10">
    <source>
        <dbReference type="EMBL" id="AAS97490.1"/>
    </source>
</evidence>
<dbReference type="GO" id="GO:0005829">
    <property type="term" value="C:cytosol"/>
    <property type="evidence" value="ECO:0007669"/>
    <property type="project" value="TreeGrafter"/>
</dbReference>
<dbReference type="AlphaFoldDB" id="Q726T7"/>
<evidence type="ECO:0000256" key="5">
    <source>
        <dbReference type="ARBA" id="ARBA00022723"/>
    </source>
</evidence>
<dbReference type="HOGENOM" id="CLU_021572_4_2_7"/>
<dbReference type="SFLD" id="SFLDG01082">
    <property type="entry name" value="B12-binding_domain_containing"/>
    <property type="match status" value="1"/>
</dbReference>
<dbReference type="InterPro" id="IPR034466">
    <property type="entry name" value="Methyltransferase_Class_B"/>
</dbReference>
<dbReference type="GO" id="GO:0003824">
    <property type="term" value="F:catalytic activity"/>
    <property type="evidence" value="ECO:0007669"/>
    <property type="project" value="InterPro"/>
</dbReference>
<dbReference type="InterPro" id="IPR007197">
    <property type="entry name" value="rSAM"/>
</dbReference>
<keyword evidence="5" id="KW-0479">Metal-binding</keyword>
<dbReference type="InterPro" id="IPR051198">
    <property type="entry name" value="BchE-like"/>
</dbReference>
<evidence type="ECO:0000259" key="9">
    <source>
        <dbReference type="PROSITE" id="PS51918"/>
    </source>
</evidence>
<dbReference type="PANTHER" id="PTHR43409:SF7">
    <property type="entry name" value="BLL1977 PROTEIN"/>
    <property type="match status" value="1"/>
</dbReference>
<dbReference type="GO" id="GO:0051539">
    <property type="term" value="F:4 iron, 4 sulfur cluster binding"/>
    <property type="evidence" value="ECO:0007669"/>
    <property type="project" value="UniProtKB-KW"/>
</dbReference>
<evidence type="ECO:0000256" key="3">
    <source>
        <dbReference type="ARBA" id="ARBA00022679"/>
    </source>
</evidence>
<keyword evidence="3" id="KW-0808">Transferase</keyword>
<dbReference type="PROSITE" id="PS51918">
    <property type="entry name" value="RADICAL_SAM"/>
    <property type="match status" value="1"/>
</dbReference>
<accession>Q726T7</accession>
<dbReference type="CDD" id="cd02068">
    <property type="entry name" value="radical_SAM_B12_BD"/>
    <property type="match status" value="1"/>
</dbReference>
<dbReference type="InterPro" id="IPR006158">
    <property type="entry name" value="Cobalamin-bd"/>
</dbReference>
<keyword evidence="4" id="KW-0949">S-adenosyl-L-methionine</keyword>
<dbReference type="EnsemblBacteria" id="AAS97490">
    <property type="protein sequence ID" value="AAS97490"/>
    <property type="gene ID" value="DVU_3019"/>
</dbReference>
<dbReference type="SUPFAM" id="SSF102114">
    <property type="entry name" value="Radical SAM enzymes"/>
    <property type="match status" value="1"/>
</dbReference>
<dbReference type="SFLD" id="SFLDS00029">
    <property type="entry name" value="Radical_SAM"/>
    <property type="match status" value="1"/>
</dbReference>
<keyword evidence="7" id="KW-0411">Iron-sulfur</keyword>
<evidence type="ECO:0000313" key="11">
    <source>
        <dbReference type="Proteomes" id="UP000002194"/>
    </source>
</evidence>
<feature type="domain" description="B12-binding" evidence="8">
    <location>
        <begin position="7"/>
        <end position="146"/>
    </location>
</feature>
<dbReference type="Proteomes" id="UP000002194">
    <property type="component" value="Chromosome"/>
</dbReference>
<keyword evidence="6" id="KW-0408">Iron</keyword>
<dbReference type="KEGG" id="dvu:DVU_3019"/>
<organism evidence="10 11">
    <name type="scientific">Nitratidesulfovibrio vulgaris (strain ATCC 29579 / DSM 644 / CCUG 34227 / NCIMB 8303 / VKM B-1760 / Hildenborough)</name>
    <name type="common">Desulfovibrio vulgaris</name>
    <dbReference type="NCBI Taxonomy" id="882"/>
    <lineage>
        <taxon>Bacteria</taxon>
        <taxon>Pseudomonadati</taxon>
        <taxon>Thermodesulfobacteriota</taxon>
        <taxon>Desulfovibrionia</taxon>
        <taxon>Desulfovibrionales</taxon>
        <taxon>Desulfovibrionaceae</taxon>
        <taxon>Nitratidesulfovibrio</taxon>
    </lineage>
</organism>
<dbReference type="CDD" id="cd01335">
    <property type="entry name" value="Radical_SAM"/>
    <property type="match status" value="1"/>
</dbReference>
<keyword evidence="2" id="KW-0489">Methyltransferase</keyword>
<evidence type="ECO:0000256" key="7">
    <source>
        <dbReference type="ARBA" id="ARBA00023014"/>
    </source>
</evidence>
<dbReference type="GO" id="GO:0031419">
    <property type="term" value="F:cobalamin binding"/>
    <property type="evidence" value="ECO:0007669"/>
    <property type="project" value="InterPro"/>
</dbReference>
<dbReference type="Gene3D" id="3.80.30.20">
    <property type="entry name" value="tm_1862 like domain"/>
    <property type="match status" value="1"/>
</dbReference>
<feature type="domain" description="Radical SAM core" evidence="9">
    <location>
        <begin position="201"/>
        <end position="424"/>
    </location>
</feature>
<dbReference type="SFLD" id="SFLDG01123">
    <property type="entry name" value="methyltransferase_(Class_B)"/>
    <property type="match status" value="1"/>
</dbReference>
<dbReference type="SMART" id="SM00729">
    <property type="entry name" value="Elp3"/>
    <property type="match status" value="1"/>
</dbReference>
<evidence type="ECO:0000256" key="1">
    <source>
        <dbReference type="ARBA" id="ARBA00001966"/>
    </source>
</evidence>
<sequence length="485" mass="53994">MKVLCINPPDDLAALLGDGASFVSTMEPLGLLYVAAACREAGHEVAFIDAYAENLDEETLMRRIRDAAPQVVSFTSFTSNGGFLYTFGRRLRQEMPGVHVLLGNVHATIYARQYLASGCCDVVVRGEGEEVMPALLRVLEEGGDLATVPSIAYVRDGVVAETGGHAFVRDLSTLPLPARDLTRKELYSFARTPNFSLYRTPEGKTEKHLFSSRGCVNRCTFCVAHKNIGIRVRPIDSVIGEVDLLLREYDAGYIFFCDSLFTSRKKRIIELSDALRHHFPGLRWGCEAHVNTIDEDSVRAMAAGGCVDMNFGIESGVDRLLTAVNKRQTTAQIADAIRMVKRVSRINAIGLFILGLPGERPEDSDATIDFACSLPLDMAQFSILTPYPGSPIFEQLRAEGIIDDGVRPGDTLDPEVWRRYSSYASFSDNKPIWVTPEHSVEGLLAAQKRALRRFYLRPRPFLIQLRRLRPADLLDTARTFFKTFF</sequence>
<proteinExistence type="predicted"/>
<dbReference type="RefSeq" id="WP_010940278.1">
    <property type="nucleotide sequence ID" value="NC_002937.3"/>
</dbReference>
<dbReference type="Gene3D" id="3.40.50.280">
    <property type="entry name" value="Cobalamin-binding domain"/>
    <property type="match status" value="1"/>
</dbReference>
<evidence type="ECO:0000256" key="4">
    <source>
        <dbReference type="ARBA" id="ARBA00022691"/>
    </source>
</evidence>
<dbReference type="STRING" id="882.DVU_3019"/>
<dbReference type="eggNOG" id="COG1032">
    <property type="taxonomic scope" value="Bacteria"/>
</dbReference>
<comment type="cofactor">
    <cofactor evidence="1">
        <name>[4Fe-4S] cluster</name>
        <dbReference type="ChEBI" id="CHEBI:49883"/>
    </cofactor>
</comment>
<dbReference type="InterPro" id="IPR006638">
    <property type="entry name" value="Elp3/MiaA/NifB-like_rSAM"/>
</dbReference>
<dbReference type="Pfam" id="PF04055">
    <property type="entry name" value="Radical_SAM"/>
    <property type="match status" value="1"/>
</dbReference>
<protein>
    <submittedName>
        <fullName evidence="10">Radical SAM/B12 binding domain protein</fullName>
    </submittedName>
</protein>